<reference evidence="1" key="1">
    <citation type="submission" date="2020-04" db="EMBL/GenBank/DDBJ databases">
        <authorList>
            <person name="Chiriac C."/>
            <person name="Salcher M."/>
            <person name="Ghai R."/>
            <person name="Kavagutti S V."/>
        </authorList>
    </citation>
    <scope>NUCLEOTIDE SEQUENCE</scope>
</reference>
<organism evidence="1">
    <name type="scientific">uncultured Caudovirales phage</name>
    <dbReference type="NCBI Taxonomy" id="2100421"/>
    <lineage>
        <taxon>Viruses</taxon>
        <taxon>Duplodnaviria</taxon>
        <taxon>Heunggongvirae</taxon>
        <taxon>Uroviricota</taxon>
        <taxon>Caudoviricetes</taxon>
        <taxon>Peduoviridae</taxon>
        <taxon>Maltschvirus</taxon>
        <taxon>Maltschvirus maltsch</taxon>
    </lineage>
</organism>
<protein>
    <submittedName>
        <fullName evidence="1">Uncharacterized protein</fullName>
    </submittedName>
</protein>
<name>A0A6J5KZU6_9CAUD</name>
<evidence type="ECO:0000313" key="1">
    <source>
        <dbReference type="EMBL" id="CAB4126587.1"/>
    </source>
</evidence>
<gene>
    <name evidence="1" type="ORF">UFOVP75_14</name>
</gene>
<sequence>MQSAVATIASYIGNVHSENRTHRAIARAAISFIEKEFLPHGSGFDSGCTIDLDKSNRDRIVIHAPFHHMNSNGYYVGWTDHKIVVRPTFDGVSIAIGGRDRDGFKDSVYETLHYALTRSFDCGDEAKRFADALKNARDDHKDQPLAPFFT</sequence>
<proteinExistence type="predicted"/>
<accession>A0A6J5KZU6</accession>
<dbReference type="EMBL" id="LR796209">
    <property type="protein sequence ID" value="CAB4126587.1"/>
    <property type="molecule type" value="Genomic_DNA"/>
</dbReference>